<dbReference type="GO" id="GO:0008237">
    <property type="term" value="F:metallopeptidase activity"/>
    <property type="evidence" value="ECO:0007669"/>
    <property type="project" value="UniProtKB-KW"/>
</dbReference>
<evidence type="ECO:0000259" key="3">
    <source>
        <dbReference type="Pfam" id="PF17899"/>
    </source>
</evidence>
<dbReference type="InterPro" id="IPR007963">
    <property type="entry name" value="Peptidase_M61_catalytic"/>
</dbReference>
<keyword evidence="4" id="KW-0645">Protease</keyword>
<dbReference type="InterPro" id="IPR040756">
    <property type="entry name" value="Peptidase_M61_N"/>
</dbReference>
<name>A0A2P8CZL7_9BACT</name>
<gene>
    <name evidence="4" type="ORF">B0I18_108158</name>
</gene>
<dbReference type="SUPFAM" id="SSF55486">
    <property type="entry name" value="Metalloproteases ('zincins'), catalytic domain"/>
    <property type="match status" value="1"/>
</dbReference>
<organism evidence="4 5">
    <name type="scientific">Taibaiella chishuiensis</name>
    <dbReference type="NCBI Taxonomy" id="1434707"/>
    <lineage>
        <taxon>Bacteria</taxon>
        <taxon>Pseudomonadati</taxon>
        <taxon>Bacteroidota</taxon>
        <taxon>Chitinophagia</taxon>
        <taxon>Chitinophagales</taxon>
        <taxon>Chitinophagaceae</taxon>
        <taxon>Taibaiella</taxon>
    </lineage>
</organism>
<dbReference type="OrthoDB" id="9778516at2"/>
<dbReference type="Gene3D" id="2.60.40.3650">
    <property type="match status" value="1"/>
</dbReference>
<reference evidence="4 5" key="1">
    <citation type="submission" date="2018-03" db="EMBL/GenBank/DDBJ databases">
        <title>Genomic Encyclopedia of Type Strains, Phase III (KMG-III): the genomes of soil and plant-associated and newly described type strains.</title>
        <authorList>
            <person name="Whitman W."/>
        </authorList>
    </citation>
    <scope>NUCLEOTIDE SEQUENCE [LARGE SCALE GENOMIC DNA]</scope>
    <source>
        <strain evidence="4 5">CGMCC 1.12700</strain>
    </source>
</reference>
<dbReference type="EMBL" id="PYGD01000008">
    <property type="protein sequence ID" value="PSK90428.1"/>
    <property type="molecule type" value="Genomic_DNA"/>
</dbReference>
<feature type="domain" description="Peptidase M61 N-terminal" evidence="3">
    <location>
        <begin position="27"/>
        <end position="202"/>
    </location>
</feature>
<dbReference type="Gene3D" id="1.10.390.10">
    <property type="entry name" value="Neutral Protease Domain 2"/>
    <property type="match status" value="1"/>
</dbReference>
<evidence type="ECO:0000313" key="4">
    <source>
        <dbReference type="EMBL" id="PSK90428.1"/>
    </source>
</evidence>
<dbReference type="GO" id="GO:0006508">
    <property type="term" value="P:proteolysis"/>
    <property type="evidence" value="ECO:0007669"/>
    <property type="project" value="UniProtKB-KW"/>
</dbReference>
<protein>
    <submittedName>
        <fullName evidence="4">Putative metalloprotease with PDZ domain</fullName>
    </submittedName>
</protein>
<keyword evidence="4" id="KW-0378">Hydrolase</keyword>
<dbReference type="Pfam" id="PF17899">
    <property type="entry name" value="Peptidase_M61_N"/>
    <property type="match status" value="1"/>
</dbReference>
<keyword evidence="4" id="KW-0482">Metalloprotease</keyword>
<feature type="chain" id="PRO_5015175512" evidence="1">
    <location>
        <begin position="19"/>
        <end position="509"/>
    </location>
</feature>
<dbReference type="AlphaFoldDB" id="A0A2P8CZL7"/>
<sequence length="509" mass="57797">MNRLLLLIVMLVVSLQLAAQLPTDVYQYHIDLLNVADNKVQVTLVPPKNQLQTGKFIIPRMVPGYYDALNLGQHISAFQAFDQTGAQLPVHRVDTNSWSIKGLEHVGKISYQVSGGWDNLLQHTAGAKSAESIFKKDSLFILNYSSVTGYFEEIPDRGYEVTLKKNPGFYASSALQYTRQNDTTDKARAVDYRRLVDAPVMYCIPDTTWIQVGNTKVLVSFYSKEHRSYSKVLAARLQTILFNQQAYLGGQLPVDRYAFLIYQEQIPKGLLTDGLEHSNSTVCLYGSTALDKLPEALIGVASHEFFHILTPLNIHSREVQHFNFLDPVLSKHLWLYEGMTEYATIHMPIKEKMIGLQAFLGVIERKIKGMDGFDNKLSMTLMSTNAIRMQDQYLNFYQKGALVGLCLDIRLRELSHGQMGTQELMQKLIKKYGSEKAFKDEDLFRVITSLTFPEIRLFFKDYVEDGQPIPLKETLQKVGLDYDAAQQTVTATRNPSAKQLSLRKAWIDL</sequence>
<accession>A0A2P8CZL7</accession>
<evidence type="ECO:0000256" key="1">
    <source>
        <dbReference type="SAM" id="SignalP"/>
    </source>
</evidence>
<evidence type="ECO:0000313" key="5">
    <source>
        <dbReference type="Proteomes" id="UP000240572"/>
    </source>
</evidence>
<keyword evidence="1" id="KW-0732">Signal</keyword>
<dbReference type="Proteomes" id="UP000240572">
    <property type="component" value="Unassembled WGS sequence"/>
</dbReference>
<dbReference type="RefSeq" id="WP_106524301.1">
    <property type="nucleotide sequence ID" value="NZ_PYGD01000008.1"/>
</dbReference>
<comment type="caution">
    <text evidence="4">The sequence shown here is derived from an EMBL/GenBank/DDBJ whole genome shotgun (WGS) entry which is preliminary data.</text>
</comment>
<proteinExistence type="predicted"/>
<keyword evidence="5" id="KW-1185">Reference proteome</keyword>
<evidence type="ECO:0000259" key="2">
    <source>
        <dbReference type="Pfam" id="PF05299"/>
    </source>
</evidence>
<dbReference type="Pfam" id="PF05299">
    <property type="entry name" value="Peptidase_M61"/>
    <property type="match status" value="1"/>
</dbReference>
<feature type="signal peptide" evidence="1">
    <location>
        <begin position="1"/>
        <end position="18"/>
    </location>
</feature>
<dbReference type="InterPro" id="IPR027268">
    <property type="entry name" value="Peptidase_M4/M1_CTD_sf"/>
</dbReference>
<feature type="domain" description="Peptidase M61 catalytic" evidence="2">
    <location>
        <begin position="298"/>
        <end position="403"/>
    </location>
</feature>